<dbReference type="InterPro" id="IPR011579">
    <property type="entry name" value="ATPase_dom"/>
</dbReference>
<protein>
    <submittedName>
        <fullName evidence="3">ArsR family transcriptional regulator</fullName>
    </submittedName>
</protein>
<evidence type="ECO:0000313" key="4">
    <source>
        <dbReference type="Proteomes" id="UP000331127"/>
    </source>
</evidence>
<dbReference type="InterPro" id="IPR004256">
    <property type="entry name" value="DUF234"/>
</dbReference>
<feature type="domain" description="DUF234" evidence="2">
    <location>
        <begin position="314"/>
        <end position="412"/>
    </location>
</feature>
<dbReference type="Pfam" id="PF03008">
    <property type="entry name" value="DUF234"/>
    <property type="match status" value="1"/>
</dbReference>
<dbReference type="Pfam" id="PF01637">
    <property type="entry name" value="ATPase_2"/>
    <property type="match status" value="1"/>
</dbReference>
<dbReference type="InterPro" id="IPR027417">
    <property type="entry name" value="P-loop_NTPase"/>
</dbReference>
<gene>
    <name evidence="3" type="ORF">Amac_077540</name>
</gene>
<dbReference type="PANTHER" id="PTHR34704">
    <property type="entry name" value="ATPASE"/>
    <property type="match status" value="1"/>
</dbReference>
<proteinExistence type="predicted"/>
<dbReference type="AlphaFoldDB" id="A0A5M3WXF8"/>
<dbReference type="GO" id="GO:0005524">
    <property type="term" value="F:ATP binding"/>
    <property type="evidence" value="ECO:0007669"/>
    <property type="project" value="InterPro"/>
</dbReference>
<dbReference type="SUPFAM" id="SSF52540">
    <property type="entry name" value="P-loop containing nucleoside triphosphate hydrolases"/>
    <property type="match status" value="1"/>
</dbReference>
<dbReference type="PANTHER" id="PTHR34704:SF1">
    <property type="entry name" value="ATPASE"/>
    <property type="match status" value="1"/>
</dbReference>
<comment type="caution">
    <text evidence="3">The sequence shown here is derived from an EMBL/GenBank/DDBJ whole genome shotgun (WGS) entry which is preliminary data.</text>
</comment>
<organism evidence="3 4">
    <name type="scientific">Acrocarpospora macrocephala</name>
    <dbReference type="NCBI Taxonomy" id="150177"/>
    <lineage>
        <taxon>Bacteria</taxon>
        <taxon>Bacillati</taxon>
        <taxon>Actinomycetota</taxon>
        <taxon>Actinomycetes</taxon>
        <taxon>Streptosporangiales</taxon>
        <taxon>Streptosporangiaceae</taxon>
        <taxon>Acrocarpospora</taxon>
    </lineage>
</organism>
<dbReference type="Gene3D" id="3.40.50.300">
    <property type="entry name" value="P-loop containing nucleotide triphosphate hydrolases"/>
    <property type="match status" value="1"/>
</dbReference>
<accession>A0A5M3WXF8</accession>
<name>A0A5M3WXF8_9ACTN</name>
<evidence type="ECO:0000313" key="3">
    <source>
        <dbReference type="EMBL" id="GES14157.1"/>
    </source>
</evidence>
<dbReference type="RefSeq" id="WP_155359355.1">
    <property type="nucleotide sequence ID" value="NZ_BAAAHL010000012.1"/>
</dbReference>
<dbReference type="EMBL" id="BLAE01000055">
    <property type="protein sequence ID" value="GES14157.1"/>
    <property type="molecule type" value="Genomic_DNA"/>
</dbReference>
<dbReference type="OrthoDB" id="9813134at2"/>
<keyword evidence="4" id="KW-1185">Reference proteome</keyword>
<reference evidence="3 4" key="1">
    <citation type="submission" date="2019-10" db="EMBL/GenBank/DDBJ databases">
        <title>Whole genome shotgun sequence of Acrocarpospora macrocephala NBRC 16266.</title>
        <authorList>
            <person name="Ichikawa N."/>
            <person name="Kimura A."/>
            <person name="Kitahashi Y."/>
            <person name="Komaki H."/>
            <person name="Oguchi A."/>
        </authorList>
    </citation>
    <scope>NUCLEOTIDE SEQUENCE [LARGE SCALE GENOMIC DNA]</scope>
    <source>
        <strain evidence="3 4">NBRC 16266</strain>
    </source>
</reference>
<sequence length="467" mass="52101">MSFINRRRELAALDAWWNQPGPQFGVVWGRRRVGKSFLISHWARDKRVVFHVARNRAVQQELALLSRLAHPFASDSRRDLTRRPFADWDDVIEVLAHAAKDEPLLLVIDEFGELLQSEPNLESALRALWEQVGDTKLRLLITGSAVRVMEALQAERAPLFGRATLRLHLRPFTPGESALMLPGLGAADRARAWGVCGGTPYYLALWDDQATFQQNLERLVCTEQGILLNEGELVLATEDFAGGRRERIPEQVLRAIAAGRTKFSEIKDAIGAEPTRALQALRDLGLIERVQPVRAKPDARRAHYRVADNFLAFWLSIVETHRPAIVRGLGHDVLQVVQEQFDDFMGDRWEEAFRAHLTLIAPKDPRLSPVVDVGQFWRQSVSGAEDPCQLDAVVLTGRSRTVTLVGEAKWGAGANGQRLLTGLRRKAIESGLPIADELVYALCARETVTHVDPAPDIISITAADIFG</sequence>
<feature type="domain" description="ATPase" evidence="1">
    <location>
        <begin position="3"/>
        <end position="204"/>
    </location>
</feature>
<evidence type="ECO:0000259" key="1">
    <source>
        <dbReference type="Pfam" id="PF01637"/>
    </source>
</evidence>
<dbReference type="Proteomes" id="UP000331127">
    <property type="component" value="Unassembled WGS sequence"/>
</dbReference>
<evidence type="ECO:0000259" key="2">
    <source>
        <dbReference type="Pfam" id="PF03008"/>
    </source>
</evidence>